<proteinExistence type="predicted"/>
<evidence type="ECO:0000256" key="1">
    <source>
        <dbReference type="SAM" id="SignalP"/>
    </source>
</evidence>
<dbReference type="Gene3D" id="2.170.130.10">
    <property type="entry name" value="TonB-dependent receptor, plug domain"/>
    <property type="match status" value="1"/>
</dbReference>
<feature type="chain" id="PRO_5012711768" evidence="1">
    <location>
        <begin position="21"/>
        <end position="179"/>
    </location>
</feature>
<dbReference type="Gene3D" id="3.30.1150.10">
    <property type="match status" value="1"/>
</dbReference>
<keyword evidence="1" id="KW-0732">Signal</keyword>
<evidence type="ECO:0000313" key="3">
    <source>
        <dbReference type="Proteomes" id="UP000195772"/>
    </source>
</evidence>
<dbReference type="Proteomes" id="UP000195772">
    <property type="component" value="Unassembled WGS sequence"/>
</dbReference>
<dbReference type="AlphaFoldDB" id="A0A1Y3R1M5"/>
<dbReference type="EMBL" id="NFHB01000004">
    <property type="protein sequence ID" value="OUN03529.1"/>
    <property type="molecule type" value="Genomic_DNA"/>
</dbReference>
<comment type="caution">
    <text evidence="2">The sequence shown here is derived from an EMBL/GenBank/DDBJ whole genome shotgun (WGS) entry which is preliminary data.</text>
</comment>
<keyword evidence="2" id="KW-0675">Receptor</keyword>
<sequence>MKRYILILSALFAATLSAVAQRPLYIVNGVETEEIESIPPDDIENIESLPADEETIARYGEKAANGVILISLRYDKPAVFEAGTTFDEYIAGQVKWDDDEPAARIILRYTVTPEGKAVLAQELESTDNRLKRRVLKALSEAPHWHPAQKNGVAVASEGVLHIQLPKGKRMPRPVELVWR</sequence>
<protein>
    <submittedName>
        <fullName evidence="2">TonB-dependent receptor</fullName>
    </submittedName>
</protein>
<organism evidence="2 3">
    <name type="scientific">Alistipes onderdonkii</name>
    <dbReference type="NCBI Taxonomy" id="328813"/>
    <lineage>
        <taxon>Bacteria</taxon>
        <taxon>Pseudomonadati</taxon>
        <taxon>Bacteroidota</taxon>
        <taxon>Bacteroidia</taxon>
        <taxon>Bacteroidales</taxon>
        <taxon>Rikenellaceae</taxon>
        <taxon>Alistipes</taxon>
    </lineage>
</organism>
<feature type="signal peptide" evidence="1">
    <location>
        <begin position="1"/>
        <end position="20"/>
    </location>
</feature>
<gene>
    <name evidence="2" type="ORF">B5G41_07525</name>
</gene>
<name>A0A1Y3R1M5_9BACT</name>
<reference evidence="3" key="1">
    <citation type="submission" date="2017-04" db="EMBL/GenBank/DDBJ databases">
        <title>Function of individual gut microbiota members based on whole genome sequencing of pure cultures obtained from chicken caecum.</title>
        <authorList>
            <person name="Medvecky M."/>
            <person name="Cejkova D."/>
            <person name="Polansky O."/>
            <person name="Karasova D."/>
            <person name="Kubasova T."/>
            <person name="Cizek A."/>
            <person name="Rychlik I."/>
        </authorList>
    </citation>
    <scope>NUCLEOTIDE SEQUENCE [LARGE SCALE GENOMIC DNA]</scope>
    <source>
        <strain evidence="3">An90</strain>
    </source>
</reference>
<dbReference type="OrthoDB" id="1003401at2"/>
<accession>A0A1Y3R1M5</accession>
<dbReference type="RefSeq" id="WP_087402138.1">
    <property type="nucleotide sequence ID" value="NZ_JADCKD010000001.1"/>
</dbReference>
<dbReference type="InterPro" id="IPR037066">
    <property type="entry name" value="Plug_dom_sf"/>
</dbReference>
<evidence type="ECO:0000313" key="2">
    <source>
        <dbReference type="EMBL" id="OUN03529.1"/>
    </source>
</evidence>